<sequence length="112" mass="13644">MIDFQELFTLQQHVYTLLHHIELYHFAIYENEKQKQLYQERIISYVKEELERINAADHTSFTLFHHKYCDQLTQLERYPLEELTAGKRTAYIIDTQNKIISLYNQIDKILHD</sequence>
<organism evidence="1 2">
    <name type="scientific">Staphylococcus marylandisciuri</name>
    <dbReference type="NCBI Taxonomy" id="2981529"/>
    <lineage>
        <taxon>Bacteria</taxon>
        <taxon>Bacillati</taxon>
        <taxon>Bacillota</taxon>
        <taxon>Bacilli</taxon>
        <taxon>Bacillales</taxon>
        <taxon>Staphylococcaceae</taxon>
        <taxon>Staphylococcus</taxon>
    </lineage>
</organism>
<protein>
    <recommendedName>
        <fullName evidence="3">Staphylococcal protein</fullName>
    </recommendedName>
</protein>
<evidence type="ECO:0000313" key="2">
    <source>
        <dbReference type="Proteomes" id="UP001209553"/>
    </source>
</evidence>
<dbReference type="Proteomes" id="UP001209553">
    <property type="component" value="Unassembled WGS sequence"/>
</dbReference>
<name>A0ABT2QML0_9STAP</name>
<dbReference type="RefSeq" id="WP_262853585.1">
    <property type="nucleotide sequence ID" value="NZ_JAOPKZ010000001.1"/>
</dbReference>
<keyword evidence="2" id="KW-1185">Reference proteome</keyword>
<accession>A0ABT2QML0</accession>
<reference evidence="1 2" key="1">
    <citation type="journal article" date="2023" name="Int. J. Syst. Evol. Microbiol.">
        <title>Streptococcus sciuri sp. nov., Staphylococcus marylandisciuri sp. nov. and Staphylococcus americanisciuri sp. nov., isolated from faeces of eastern grey squirrel (Sciurus carolinensis).</title>
        <authorList>
            <person name="Volokhov D.V."/>
            <person name="Zagorodnyaya T.A."/>
            <person name="Furtak V.A."/>
            <person name="Nattanmai G."/>
            <person name="Randall L."/>
            <person name="Jose S."/>
            <person name="Gao Y."/>
            <person name="Eisenberg T."/>
            <person name="Delmonte P."/>
            <person name="Blom J."/>
            <person name="Mitchell K.K."/>
        </authorList>
    </citation>
    <scope>NUCLEOTIDE SEQUENCE [LARGE SCALE GENOMIC DNA]</scope>
    <source>
        <strain evidence="1 2">SQ8-PEA</strain>
    </source>
</reference>
<proteinExistence type="predicted"/>
<dbReference type="EMBL" id="JAOPKZ010000001">
    <property type="protein sequence ID" value="MCU5745217.1"/>
    <property type="molecule type" value="Genomic_DNA"/>
</dbReference>
<evidence type="ECO:0000313" key="1">
    <source>
        <dbReference type="EMBL" id="MCU5745217.1"/>
    </source>
</evidence>
<gene>
    <name evidence="1" type="ORF">N9R04_00590</name>
</gene>
<evidence type="ECO:0008006" key="3">
    <source>
        <dbReference type="Google" id="ProtNLM"/>
    </source>
</evidence>
<comment type="caution">
    <text evidence="1">The sequence shown here is derived from an EMBL/GenBank/DDBJ whole genome shotgun (WGS) entry which is preliminary data.</text>
</comment>